<dbReference type="InterPro" id="IPR006059">
    <property type="entry name" value="SBP"/>
</dbReference>
<dbReference type="Pfam" id="PF01547">
    <property type="entry name" value="SBP_bac_1"/>
    <property type="match status" value="1"/>
</dbReference>
<evidence type="ECO:0000256" key="2">
    <source>
        <dbReference type="ARBA" id="ARBA00008520"/>
    </source>
</evidence>
<dbReference type="PANTHER" id="PTHR43649">
    <property type="entry name" value="ARABINOSE-BINDING PROTEIN-RELATED"/>
    <property type="match status" value="1"/>
</dbReference>
<evidence type="ECO:0000256" key="3">
    <source>
        <dbReference type="ARBA" id="ARBA00022448"/>
    </source>
</evidence>
<gene>
    <name evidence="6" type="ORF">LL038_10725</name>
</gene>
<keyword evidence="4 5" id="KW-0732">Signal</keyword>
<dbReference type="AlphaFoldDB" id="A0AA47EM08"/>
<evidence type="ECO:0000313" key="7">
    <source>
        <dbReference type="Proteomes" id="UP001164733"/>
    </source>
</evidence>
<dbReference type="RefSeq" id="WP_216125878.1">
    <property type="nucleotide sequence ID" value="NZ_CP086239.1"/>
</dbReference>
<evidence type="ECO:0000313" key="6">
    <source>
        <dbReference type="EMBL" id="WAG62667.1"/>
    </source>
</evidence>
<evidence type="ECO:0000256" key="5">
    <source>
        <dbReference type="SAM" id="SignalP"/>
    </source>
</evidence>
<proteinExistence type="inferred from homology"/>
<comment type="similarity">
    <text evidence="2">Belongs to the bacterial solute-binding protein 1 family.</text>
</comment>
<keyword evidence="3" id="KW-0813">Transport</keyword>
<dbReference type="Proteomes" id="UP001164733">
    <property type="component" value="Chromosome"/>
</dbReference>
<name>A0AA47EM08_9CLOT</name>
<dbReference type="GO" id="GO:0030313">
    <property type="term" value="C:cell envelope"/>
    <property type="evidence" value="ECO:0007669"/>
    <property type="project" value="UniProtKB-SubCell"/>
</dbReference>
<dbReference type="PANTHER" id="PTHR43649:SF31">
    <property type="entry name" value="SN-GLYCEROL-3-PHOSPHATE-BINDING PERIPLASMIC PROTEIN UGPB"/>
    <property type="match status" value="1"/>
</dbReference>
<sequence>MNIKKIFPLLLATTLVAGSFAGCSNKASGSKESSTNKAANEVTVFTYKVRDENSQFGTLFKNFTEKTGIKVKLQTIQGDMSDYEKKIDISLMSGDTTDVFFTTNQISQAKYALNGSILPLDDVAEQNKYDLVKNYGKYLYKVNGKNYGIPSSPTYWSVFYNKKIFDDAGVPYPSGYWTWDQYISTAKKLTNPAKKIYGSFMNDFDANFYMIATQKGISGYKKDGTSNFDDPAFADSLKFYGDLGSNLKVQPSYLEYESKKLPAESFVNGNYGMCFTGTWLFANLTDTTKYPRDWKWGITQVPVPDANSKNNVGAVGYTVINKNSKNKEAAFKLATYIGENQYKITNELPALQDFSKDNYLKLFSDIASKSGNSVTSKELYDALINNGLGFKAEKITGSIPSQYKAIIKKEVPLYLSGQKSAKDITAEIKKQADVEIKSAQK</sequence>
<feature type="chain" id="PRO_5041308239" evidence="5">
    <location>
        <begin position="22"/>
        <end position="441"/>
    </location>
</feature>
<evidence type="ECO:0000256" key="4">
    <source>
        <dbReference type="ARBA" id="ARBA00022729"/>
    </source>
</evidence>
<feature type="signal peptide" evidence="5">
    <location>
        <begin position="1"/>
        <end position="21"/>
    </location>
</feature>
<accession>A0AA47EM08</accession>
<dbReference type="InterPro" id="IPR050490">
    <property type="entry name" value="Bact_solute-bd_prot1"/>
</dbReference>
<comment type="subcellular location">
    <subcellularLocation>
        <location evidence="1">Cell envelope</location>
    </subcellularLocation>
</comment>
<protein>
    <submittedName>
        <fullName evidence="6">Extracellular solute-binding protein</fullName>
    </submittedName>
</protein>
<dbReference type="PROSITE" id="PS51257">
    <property type="entry name" value="PROKAR_LIPOPROTEIN"/>
    <property type="match status" value="1"/>
</dbReference>
<reference evidence="6" key="1">
    <citation type="submission" date="2021-11" db="EMBL/GenBank/DDBJ databases">
        <title>Clostridia strains as spoilage organisms.</title>
        <authorList>
            <person name="Wambui J."/>
            <person name="Stevens M.J.A."/>
            <person name="Stephan R."/>
        </authorList>
    </citation>
    <scope>NUCLEOTIDE SEQUENCE</scope>
    <source>
        <strain evidence="6">CF009</strain>
    </source>
</reference>
<organism evidence="6 7">
    <name type="scientific">Clostridium estertheticum</name>
    <dbReference type="NCBI Taxonomy" id="238834"/>
    <lineage>
        <taxon>Bacteria</taxon>
        <taxon>Bacillati</taxon>
        <taxon>Bacillota</taxon>
        <taxon>Clostridia</taxon>
        <taxon>Eubacteriales</taxon>
        <taxon>Clostridiaceae</taxon>
        <taxon>Clostridium</taxon>
    </lineage>
</organism>
<evidence type="ECO:0000256" key="1">
    <source>
        <dbReference type="ARBA" id="ARBA00004196"/>
    </source>
</evidence>
<dbReference type="EMBL" id="CP086239">
    <property type="protein sequence ID" value="WAG62667.1"/>
    <property type="molecule type" value="Genomic_DNA"/>
</dbReference>